<gene>
    <name evidence="2" type="ORF">C4900_07960</name>
</gene>
<evidence type="ECO:0008006" key="4">
    <source>
        <dbReference type="Google" id="ProtNLM"/>
    </source>
</evidence>
<accession>A0A368HF27</accession>
<dbReference type="Pfam" id="PF13429">
    <property type="entry name" value="TPR_15"/>
    <property type="match status" value="1"/>
</dbReference>
<dbReference type="OrthoDB" id="7057888at2"/>
<feature type="chain" id="PRO_5016687916" description="Tetratricopeptide repeat protein" evidence="1">
    <location>
        <begin position="29"/>
        <end position="654"/>
    </location>
</feature>
<feature type="signal peptide" evidence="1">
    <location>
        <begin position="1"/>
        <end position="28"/>
    </location>
</feature>
<comment type="caution">
    <text evidence="2">The sequence shown here is derived from an EMBL/GenBank/DDBJ whole genome shotgun (WGS) entry which is preliminary data.</text>
</comment>
<evidence type="ECO:0000313" key="3">
    <source>
        <dbReference type="Proteomes" id="UP000253250"/>
    </source>
</evidence>
<sequence length="654" mass="73130">MIPRYAHRLLVLGTALAAAIAPWPAAYAASVGGQPHEPYDRRDYLLSYKVFLNAGQVHAAYRVARAAVASRPHTRAWRRRLARTALWTGHDRTALRAMVYLARHGEIAYLKPAWTLASGLSAFTRLTELLSLRLARHPGAPALVLEMSRLYQIQGHPQRAIAWLEQAMRKDPHRRYLWSIITLDNSLGAQAHELAALRAYTRRYGAISRVLLTEASLFYDRGQVGRAYRLLAAHAATVSPRHFAYYHTLGELAWMRQDFPAARKAAQALYARGTATQGDLAHLVLLKERRHPRDAYRLALTGFRLYHTPVFFFAMLGIAERRHSRALLTEAFAQIRADDTAQLVGNPYYWTGLARYWAVQGRDLRAEHVYREALRRFPQNTAILGSYLWFFVATGRAPHLAATLLTWARIIDRNRSLWLPYALSFLTLNEPRLALPYLRALVRRHPDDPRFLLPLADSLAKDGRAGEAIAVRRRAFAILLTPDSPPMRHKARQRAALAVDLATAPTVMALLAAEGRGRHAPVRRDVLLGYALARAAYAPADYAAARGRHAPPWAALAVALAGHDGMRIRDLLAHHDLTLPRVSRVDAAAAVGEPAQAISAAFASLGESRSDIALARRYRDLALHQSDRLGAQIQYLRSAGFSAFYYTHLSVNKA</sequence>
<evidence type="ECO:0000313" key="2">
    <source>
        <dbReference type="EMBL" id="RCN55842.1"/>
    </source>
</evidence>
<keyword evidence="1" id="KW-0732">Signal</keyword>
<evidence type="ECO:0000256" key="1">
    <source>
        <dbReference type="SAM" id="SignalP"/>
    </source>
</evidence>
<dbReference type="EMBL" id="PSYR01000002">
    <property type="protein sequence ID" value="RCN55842.1"/>
    <property type="molecule type" value="Genomic_DNA"/>
</dbReference>
<organism evidence="2 3">
    <name type="scientific">Acidiferrobacter thiooxydans</name>
    <dbReference type="NCBI Taxonomy" id="163359"/>
    <lineage>
        <taxon>Bacteria</taxon>
        <taxon>Pseudomonadati</taxon>
        <taxon>Pseudomonadota</taxon>
        <taxon>Gammaproteobacteria</taxon>
        <taxon>Acidiferrobacterales</taxon>
        <taxon>Acidiferrobacteraceae</taxon>
        <taxon>Acidiferrobacter</taxon>
    </lineage>
</organism>
<dbReference type="SUPFAM" id="SSF48452">
    <property type="entry name" value="TPR-like"/>
    <property type="match status" value="2"/>
</dbReference>
<dbReference type="InterPro" id="IPR011990">
    <property type="entry name" value="TPR-like_helical_dom_sf"/>
</dbReference>
<dbReference type="AlphaFoldDB" id="A0A368HF27"/>
<proteinExistence type="predicted"/>
<name>A0A368HF27_9GAMM</name>
<dbReference type="Proteomes" id="UP000253250">
    <property type="component" value="Unassembled WGS sequence"/>
</dbReference>
<dbReference type="Gene3D" id="1.25.40.10">
    <property type="entry name" value="Tetratricopeptide repeat domain"/>
    <property type="match status" value="2"/>
</dbReference>
<reference evidence="2 3" key="1">
    <citation type="submission" date="2018-02" db="EMBL/GenBank/DDBJ databases">
        <title>Insights into the biology of acidophilic members of the Acidiferrobacteraceae family derived from comparative genomic analyses.</title>
        <authorList>
            <person name="Issotta F."/>
            <person name="Thyssen C."/>
            <person name="Mena C."/>
            <person name="Moya A."/>
            <person name="Bellenberg S."/>
            <person name="Sproer C."/>
            <person name="Covarrubias P.C."/>
            <person name="Sand W."/>
            <person name="Quatrini R."/>
            <person name="Vera M."/>
        </authorList>
    </citation>
    <scope>NUCLEOTIDE SEQUENCE [LARGE SCALE GENOMIC DNA]</scope>
    <source>
        <strain evidence="3">m-1</strain>
    </source>
</reference>
<protein>
    <recommendedName>
        <fullName evidence="4">Tetratricopeptide repeat protein</fullName>
    </recommendedName>
</protein>
<keyword evidence="3" id="KW-1185">Reference proteome</keyword>
<dbReference type="RefSeq" id="WP_114282918.1">
    <property type="nucleotide sequence ID" value="NZ_PSYR01000002.1"/>
</dbReference>